<keyword evidence="15" id="KW-1185">Reference proteome</keyword>
<dbReference type="GO" id="GO:0034702">
    <property type="term" value="C:monoatomic ion channel complex"/>
    <property type="evidence" value="ECO:0007669"/>
    <property type="project" value="UniProtKB-KW"/>
</dbReference>
<organism evidence="14 15">
    <name type="scientific">Bradyrhizobium macuxiense</name>
    <dbReference type="NCBI Taxonomy" id="1755647"/>
    <lineage>
        <taxon>Bacteria</taxon>
        <taxon>Pseudomonadati</taxon>
        <taxon>Pseudomonadota</taxon>
        <taxon>Alphaproteobacteria</taxon>
        <taxon>Hyphomicrobiales</taxon>
        <taxon>Nitrobacteraceae</taxon>
        <taxon>Bradyrhizobium</taxon>
    </lineage>
</organism>
<dbReference type="Pfam" id="PF17655">
    <property type="entry name" value="IRK_C"/>
    <property type="match status" value="1"/>
</dbReference>
<dbReference type="OrthoDB" id="9799090at2"/>
<comment type="caution">
    <text evidence="14">The sequence shown here is derived from an EMBL/GenBank/DDBJ whole genome shotgun (WGS) entry which is preliminary data.</text>
</comment>
<dbReference type="SUPFAM" id="SSF81296">
    <property type="entry name" value="E set domains"/>
    <property type="match status" value="1"/>
</dbReference>
<dbReference type="InterPro" id="IPR041647">
    <property type="entry name" value="IRK_C"/>
</dbReference>
<dbReference type="AlphaFoldDB" id="A0A560MJC0"/>
<evidence type="ECO:0000313" key="14">
    <source>
        <dbReference type="EMBL" id="TWC07404.1"/>
    </source>
</evidence>
<reference evidence="14 15" key="1">
    <citation type="submission" date="2019-06" db="EMBL/GenBank/DDBJ databases">
        <title>Genomic Encyclopedia of Type Strains, Phase IV (KMG-V): Genome sequencing to study the core and pangenomes of soil and plant-associated prokaryotes.</title>
        <authorList>
            <person name="Whitman W."/>
        </authorList>
    </citation>
    <scope>NUCLEOTIDE SEQUENCE [LARGE SCALE GENOMIC DNA]</scope>
    <source>
        <strain evidence="14 15">BR 10355</strain>
    </source>
</reference>
<evidence type="ECO:0000256" key="6">
    <source>
        <dbReference type="ARBA" id="ARBA00022958"/>
    </source>
</evidence>
<evidence type="ECO:0000256" key="10">
    <source>
        <dbReference type="ARBA" id="ARBA00023303"/>
    </source>
</evidence>
<dbReference type="PRINTS" id="PR01320">
    <property type="entry name" value="KIRCHANNEL"/>
</dbReference>
<dbReference type="InterPro" id="IPR014756">
    <property type="entry name" value="Ig_E-set"/>
</dbReference>
<protein>
    <submittedName>
        <fullName evidence="14">Inward rectifier potassium channel</fullName>
    </submittedName>
</protein>
<dbReference type="PANTHER" id="PTHR11767:SF102">
    <property type="entry name" value="INWARDLY RECTIFYING POTASSIUM CHANNEL 1, ISOFORM F"/>
    <property type="match status" value="1"/>
</dbReference>
<dbReference type="InterPro" id="IPR013518">
    <property type="entry name" value="K_chnl_inward-rec_Kir_cyto"/>
</dbReference>
<evidence type="ECO:0000256" key="8">
    <source>
        <dbReference type="ARBA" id="ARBA00023065"/>
    </source>
</evidence>
<keyword evidence="3" id="KW-0633">Potassium transport</keyword>
<dbReference type="SUPFAM" id="SSF81324">
    <property type="entry name" value="Voltage-gated potassium channels"/>
    <property type="match status" value="1"/>
</dbReference>
<dbReference type="GO" id="GO:1990573">
    <property type="term" value="P:potassium ion import across plasma membrane"/>
    <property type="evidence" value="ECO:0007669"/>
    <property type="project" value="TreeGrafter"/>
</dbReference>
<dbReference type="PANTHER" id="PTHR11767">
    <property type="entry name" value="INWARD RECTIFIER POTASSIUM CHANNEL"/>
    <property type="match status" value="1"/>
</dbReference>
<dbReference type="Pfam" id="PF07885">
    <property type="entry name" value="Ion_trans_2"/>
    <property type="match status" value="1"/>
</dbReference>
<gene>
    <name evidence="14" type="ORF">FBZ93_101697</name>
</gene>
<dbReference type="GO" id="GO:0034765">
    <property type="term" value="P:regulation of monoatomic ion transmembrane transport"/>
    <property type="evidence" value="ECO:0007669"/>
    <property type="project" value="TreeGrafter"/>
</dbReference>
<evidence type="ECO:0000256" key="5">
    <source>
        <dbReference type="ARBA" id="ARBA00022882"/>
    </source>
</evidence>
<evidence type="ECO:0000256" key="1">
    <source>
        <dbReference type="ARBA" id="ARBA00004141"/>
    </source>
</evidence>
<accession>A0A560MJC0</accession>
<keyword evidence="4 11" id="KW-0812">Transmembrane</keyword>
<feature type="transmembrane region" description="Helical" evidence="11">
    <location>
        <begin position="45"/>
        <end position="67"/>
    </location>
</feature>
<keyword evidence="8" id="KW-0406">Ion transport</keyword>
<evidence type="ECO:0000256" key="9">
    <source>
        <dbReference type="ARBA" id="ARBA00023136"/>
    </source>
</evidence>
<keyword evidence="6" id="KW-0630">Potassium</keyword>
<evidence type="ECO:0000313" key="15">
    <source>
        <dbReference type="Proteomes" id="UP000321304"/>
    </source>
</evidence>
<dbReference type="Proteomes" id="UP000321304">
    <property type="component" value="Unassembled WGS sequence"/>
</dbReference>
<feature type="transmembrane region" description="Helical" evidence="11">
    <location>
        <begin position="108"/>
        <end position="130"/>
    </location>
</feature>
<keyword evidence="7 11" id="KW-1133">Transmembrane helix</keyword>
<dbReference type="Gene3D" id="1.10.287.70">
    <property type="match status" value="1"/>
</dbReference>
<dbReference type="STRING" id="1755647.AS156_13405"/>
<evidence type="ECO:0000256" key="2">
    <source>
        <dbReference type="ARBA" id="ARBA00022448"/>
    </source>
</evidence>
<dbReference type="InterPro" id="IPR016449">
    <property type="entry name" value="K_chnl_inward-rec_Kir"/>
</dbReference>
<evidence type="ECO:0000259" key="12">
    <source>
        <dbReference type="Pfam" id="PF07885"/>
    </source>
</evidence>
<keyword evidence="10 14" id="KW-0407">Ion channel</keyword>
<feature type="domain" description="Potassium channel" evidence="12">
    <location>
        <begin position="62"/>
        <end position="132"/>
    </location>
</feature>
<keyword evidence="2" id="KW-0813">Transport</keyword>
<feature type="domain" description="Inward rectifier potassium channel C-terminal" evidence="13">
    <location>
        <begin position="140"/>
        <end position="292"/>
    </location>
</feature>
<evidence type="ECO:0000256" key="4">
    <source>
        <dbReference type="ARBA" id="ARBA00022692"/>
    </source>
</evidence>
<proteinExistence type="predicted"/>
<sequence>MALRASERVKARTVRLGNREVVTEGLELSFWADISHRCMTASWPAFIGGAALVFITFNGVFALLYWLGDHPIANVADGQYIDYLYFSIETLSTAGYGDMHPQTHYGHFIAAIELFTGIFSMSLMTGLIFARFSRPSARLLFADNPVISDHEGERTLMIRLANERHNIIANATARLWLFKNDLSKEGMAYRRFFELPLARSESPALALSWTLFHVIDKDSPLHGLNAEDLEAINAGLGLIVSGYDDVAAQTLHARKSYEHSDIRFGHRYAEILRATDDGRLRIDYSRFHETIEA</sequence>
<dbReference type="InterPro" id="IPR013099">
    <property type="entry name" value="K_chnl_dom"/>
</dbReference>
<evidence type="ECO:0000256" key="7">
    <source>
        <dbReference type="ARBA" id="ARBA00022989"/>
    </source>
</evidence>
<comment type="subcellular location">
    <subcellularLocation>
        <location evidence="1">Membrane</location>
        <topology evidence="1">Multi-pass membrane protein</topology>
    </subcellularLocation>
</comment>
<dbReference type="EMBL" id="VITY01000001">
    <property type="protein sequence ID" value="TWC07404.1"/>
    <property type="molecule type" value="Genomic_DNA"/>
</dbReference>
<dbReference type="GO" id="GO:0005242">
    <property type="term" value="F:inward rectifier potassium channel activity"/>
    <property type="evidence" value="ECO:0007669"/>
    <property type="project" value="InterPro"/>
</dbReference>
<dbReference type="GO" id="GO:0005886">
    <property type="term" value="C:plasma membrane"/>
    <property type="evidence" value="ECO:0007669"/>
    <property type="project" value="TreeGrafter"/>
</dbReference>
<dbReference type="Gene3D" id="2.60.40.1400">
    <property type="entry name" value="G protein-activated inward rectifier potassium channel 1"/>
    <property type="match status" value="1"/>
</dbReference>
<evidence type="ECO:0000259" key="13">
    <source>
        <dbReference type="Pfam" id="PF17655"/>
    </source>
</evidence>
<evidence type="ECO:0000256" key="11">
    <source>
        <dbReference type="SAM" id="Phobius"/>
    </source>
</evidence>
<keyword evidence="5" id="KW-0851">Voltage-gated channel</keyword>
<evidence type="ECO:0000256" key="3">
    <source>
        <dbReference type="ARBA" id="ARBA00022538"/>
    </source>
</evidence>
<name>A0A560MJC0_9BRAD</name>
<keyword evidence="9 11" id="KW-0472">Membrane</keyword>